<evidence type="ECO:0000256" key="12">
    <source>
        <dbReference type="SAM" id="Phobius"/>
    </source>
</evidence>
<dbReference type="Pfam" id="PF00858">
    <property type="entry name" value="ASC"/>
    <property type="match status" value="1"/>
</dbReference>
<sequence length="650" mass="75681">MRSWDLPDESFGGRLTSTIFRFSKKSTVHGFNHLAQARTVYRRLFWLLISLCASLGFMINVYYLFEKFNQVPVLTNTLHDAHRFEFPDITFCQLNPYYFPPKDSKKREKMYRYIDNYTFFETHVFSLPFYDYLCESQDLGGVDLSHPTWSSVLTCEFKNDGDCNYTYFKARAYPPYASCYTFHPYDTYPNITRAIRTNDGSDFNAFRPDLKMIIYKSLQLPEKYQTDPHKNIFMPSGVLLIVHEKDTYPFFGDSIIVDGGTQVEIRVTKVHHLETLGKCNADKEYVNYTLKEATYGKYWANFKAKNFDCFVSQTQRTFAKTSDCQMPRFPRLAEYGHLKSCRLMDKEKLKNFDQKSLDKIQADHKCQMDLCVHDDIRMVIAQSAFPSVKDRHTQLTWLEKLAELEARERKAFENKSDLAEKALYLNESHPADADLRWACQGNRTDLLNLEFVERNFMMLRIKPASFFMDEIAETEEYPLSRLVSDVGGSVGLWIGASLITIFEGFDLLLEIIDTILAVNRQRRQRKRENIRQLKHNYLATAHQPYSLAGITLWDDEAGSGEFIEQRSLAGKNTLPPTPPYYRAMRAKQKSSVIEKTCRQPLDSDYVPIYYLESNNPNSHPHQKALPDAAYSPLTRRKKDPAVPLAQYDYI</sequence>
<keyword evidence="14" id="KW-1185">Reference proteome</keyword>
<dbReference type="AlphaFoldDB" id="A0ABD2PYU2"/>
<keyword evidence="10 11" id="KW-0407">Ion channel</keyword>
<proteinExistence type="inferred from homology"/>
<evidence type="ECO:0000256" key="5">
    <source>
        <dbReference type="ARBA" id="ARBA00022989"/>
    </source>
</evidence>
<evidence type="ECO:0000256" key="11">
    <source>
        <dbReference type="RuleBase" id="RU000679"/>
    </source>
</evidence>
<evidence type="ECO:0000256" key="10">
    <source>
        <dbReference type="ARBA" id="ARBA00023303"/>
    </source>
</evidence>
<dbReference type="InterPro" id="IPR001873">
    <property type="entry name" value="ENaC"/>
</dbReference>
<keyword evidence="5 12" id="KW-1133">Transmembrane helix</keyword>
<keyword evidence="3 11" id="KW-0894">Sodium channel</keyword>
<evidence type="ECO:0000256" key="2">
    <source>
        <dbReference type="ARBA" id="ARBA00022448"/>
    </source>
</evidence>
<evidence type="ECO:0000256" key="3">
    <source>
        <dbReference type="ARBA" id="ARBA00022461"/>
    </source>
</evidence>
<keyword evidence="4 11" id="KW-0812">Transmembrane</keyword>
<reference evidence="13 14" key="1">
    <citation type="submission" date="2024-11" db="EMBL/GenBank/DDBJ databases">
        <title>Adaptive evolution of stress response genes in parasites aligns with host niche diversity.</title>
        <authorList>
            <person name="Hahn C."/>
            <person name="Resl P."/>
        </authorList>
    </citation>
    <scope>NUCLEOTIDE SEQUENCE [LARGE SCALE GENOMIC DNA]</scope>
    <source>
        <strain evidence="13">EGGRZ-B1_66</strain>
        <tissue evidence="13">Body</tissue>
    </source>
</reference>
<evidence type="ECO:0000256" key="8">
    <source>
        <dbReference type="ARBA" id="ARBA00023136"/>
    </source>
</evidence>
<feature type="transmembrane region" description="Helical" evidence="12">
    <location>
        <begin position="44"/>
        <end position="65"/>
    </location>
</feature>
<comment type="caution">
    <text evidence="13">The sequence shown here is derived from an EMBL/GenBank/DDBJ whole genome shotgun (WGS) entry which is preliminary data.</text>
</comment>
<keyword evidence="8 12" id="KW-0472">Membrane</keyword>
<evidence type="ECO:0000313" key="13">
    <source>
        <dbReference type="EMBL" id="KAL3312253.1"/>
    </source>
</evidence>
<accession>A0ABD2PYU2</accession>
<dbReference type="Proteomes" id="UP001626550">
    <property type="component" value="Unassembled WGS sequence"/>
</dbReference>
<dbReference type="PANTHER" id="PTHR11690">
    <property type="entry name" value="AMILORIDE-SENSITIVE SODIUM CHANNEL-RELATED"/>
    <property type="match status" value="1"/>
</dbReference>
<dbReference type="EMBL" id="JBJKFK010001780">
    <property type="protein sequence ID" value="KAL3312253.1"/>
    <property type="molecule type" value="Genomic_DNA"/>
</dbReference>
<comment type="subcellular location">
    <subcellularLocation>
        <location evidence="1">Membrane</location>
        <topology evidence="1">Multi-pass membrane protein</topology>
    </subcellularLocation>
</comment>
<dbReference type="PANTHER" id="PTHR11690:SF248">
    <property type="entry name" value="PICKPOCKET 17, ISOFORM A"/>
    <property type="match status" value="1"/>
</dbReference>
<evidence type="ECO:0000256" key="4">
    <source>
        <dbReference type="ARBA" id="ARBA00022692"/>
    </source>
</evidence>
<keyword evidence="9 11" id="KW-0739">Sodium transport</keyword>
<keyword evidence="7 11" id="KW-0406">Ion transport</keyword>
<keyword evidence="6" id="KW-0915">Sodium</keyword>
<organism evidence="13 14">
    <name type="scientific">Cichlidogyrus casuarinus</name>
    <dbReference type="NCBI Taxonomy" id="1844966"/>
    <lineage>
        <taxon>Eukaryota</taxon>
        <taxon>Metazoa</taxon>
        <taxon>Spiralia</taxon>
        <taxon>Lophotrochozoa</taxon>
        <taxon>Platyhelminthes</taxon>
        <taxon>Monogenea</taxon>
        <taxon>Monopisthocotylea</taxon>
        <taxon>Dactylogyridea</taxon>
        <taxon>Ancyrocephalidae</taxon>
        <taxon>Cichlidogyrus</taxon>
    </lineage>
</organism>
<evidence type="ECO:0000256" key="1">
    <source>
        <dbReference type="ARBA" id="ARBA00004141"/>
    </source>
</evidence>
<evidence type="ECO:0000256" key="9">
    <source>
        <dbReference type="ARBA" id="ARBA00023201"/>
    </source>
</evidence>
<comment type="similarity">
    <text evidence="11">Belongs to the amiloride-sensitive sodium channel (TC 1.A.6) family.</text>
</comment>
<name>A0ABD2PYU2_9PLAT</name>
<dbReference type="GO" id="GO:0005272">
    <property type="term" value="F:sodium channel activity"/>
    <property type="evidence" value="ECO:0007669"/>
    <property type="project" value="UniProtKB-KW"/>
</dbReference>
<evidence type="ECO:0000256" key="6">
    <source>
        <dbReference type="ARBA" id="ARBA00023053"/>
    </source>
</evidence>
<keyword evidence="2 11" id="KW-0813">Transport</keyword>
<evidence type="ECO:0000313" key="14">
    <source>
        <dbReference type="Proteomes" id="UP001626550"/>
    </source>
</evidence>
<protein>
    <submittedName>
        <fullName evidence="13">Acid-sensing (Proton-gated) ion channel</fullName>
    </submittedName>
</protein>
<dbReference type="GO" id="GO:0016020">
    <property type="term" value="C:membrane"/>
    <property type="evidence" value="ECO:0007669"/>
    <property type="project" value="UniProtKB-SubCell"/>
</dbReference>
<evidence type="ECO:0000256" key="7">
    <source>
        <dbReference type="ARBA" id="ARBA00023065"/>
    </source>
</evidence>
<dbReference type="PRINTS" id="PR01078">
    <property type="entry name" value="AMINACHANNEL"/>
</dbReference>
<dbReference type="Gene3D" id="1.10.287.770">
    <property type="entry name" value="YojJ-like"/>
    <property type="match status" value="1"/>
</dbReference>
<gene>
    <name evidence="13" type="primary">ASIC4_3</name>
    <name evidence="13" type="ORF">Ciccas_009156</name>
</gene>